<protein>
    <submittedName>
        <fullName evidence="1">Uncharacterized protein</fullName>
    </submittedName>
</protein>
<sequence>MATTTEAGKAVNMILKFNPLMALGTDFNWLDWSYLVTKVLSVMKLKYLIDDNKEPKEQPDSWDLDNDQVIVLLGSIVDSSNKHFIHEAGNSAYWAWSNLKSMHEDSTAGGTMYWLCKVILTRMEGDNIKKHIDTLLTYYDCLNSLSMKENPLTPDAILTTALFIKEFRHLPDTKMIQMGLSNSSTLITSSH</sequence>
<gene>
    <name evidence="1" type="ORF">CROQUDRAFT_40150</name>
</gene>
<keyword evidence="2" id="KW-1185">Reference proteome</keyword>
<dbReference type="PANTHER" id="PTHR33246:SF51">
    <property type="entry name" value="MYB_SANT-LIKE DOMAIN-CONTAINING PROTEIN"/>
    <property type="match status" value="1"/>
</dbReference>
<evidence type="ECO:0000313" key="1">
    <source>
        <dbReference type="EMBL" id="KAG0149306.1"/>
    </source>
</evidence>
<evidence type="ECO:0000313" key="2">
    <source>
        <dbReference type="Proteomes" id="UP000886653"/>
    </source>
</evidence>
<dbReference type="Pfam" id="PF14223">
    <property type="entry name" value="Retrotran_gag_2"/>
    <property type="match status" value="1"/>
</dbReference>
<dbReference type="AlphaFoldDB" id="A0A9P6NLK3"/>
<proteinExistence type="predicted"/>
<comment type="caution">
    <text evidence="1">The sequence shown here is derived from an EMBL/GenBank/DDBJ whole genome shotgun (WGS) entry which is preliminary data.</text>
</comment>
<reference evidence="1" key="1">
    <citation type="submission" date="2013-11" db="EMBL/GenBank/DDBJ databases">
        <title>Genome sequence of the fusiform rust pathogen reveals effectors for host alternation and coevolution with pine.</title>
        <authorList>
            <consortium name="DOE Joint Genome Institute"/>
            <person name="Smith K."/>
            <person name="Pendleton A."/>
            <person name="Kubisiak T."/>
            <person name="Anderson C."/>
            <person name="Salamov A."/>
            <person name="Aerts A."/>
            <person name="Riley R."/>
            <person name="Clum A."/>
            <person name="Lindquist E."/>
            <person name="Ence D."/>
            <person name="Campbell M."/>
            <person name="Kronenberg Z."/>
            <person name="Feau N."/>
            <person name="Dhillon B."/>
            <person name="Hamelin R."/>
            <person name="Burleigh J."/>
            <person name="Smith J."/>
            <person name="Yandell M."/>
            <person name="Nelson C."/>
            <person name="Grigoriev I."/>
            <person name="Davis J."/>
        </authorList>
    </citation>
    <scope>NUCLEOTIDE SEQUENCE</scope>
    <source>
        <strain evidence="1">G11</strain>
    </source>
</reference>
<dbReference type="OrthoDB" id="1645289at2759"/>
<accession>A0A9P6NLK3</accession>
<organism evidence="1 2">
    <name type="scientific">Cronartium quercuum f. sp. fusiforme G11</name>
    <dbReference type="NCBI Taxonomy" id="708437"/>
    <lineage>
        <taxon>Eukaryota</taxon>
        <taxon>Fungi</taxon>
        <taxon>Dikarya</taxon>
        <taxon>Basidiomycota</taxon>
        <taxon>Pucciniomycotina</taxon>
        <taxon>Pucciniomycetes</taxon>
        <taxon>Pucciniales</taxon>
        <taxon>Coleosporiaceae</taxon>
        <taxon>Cronartium</taxon>
    </lineage>
</organism>
<name>A0A9P6NLK3_9BASI</name>
<dbReference type="EMBL" id="MU167229">
    <property type="protein sequence ID" value="KAG0149306.1"/>
    <property type="molecule type" value="Genomic_DNA"/>
</dbReference>
<dbReference type="PANTHER" id="PTHR33246">
    <property type="entry name" value="CCHC-TYPE DOMAIN-CONTAINING PROTEIN"/>
    <property type="match status" value="1"/>
</dbReference>
<dbReference type="Proteomes" id="UP000886653">
    <property type="component" value="Unassembled WGS sequence"/>
</dbReference>